<comment type="caution">
    <text evidence="14">The sequence shown here is derived from an EMBL/GenBank/DDBJ whole genome shotgun (WGS) entry which is preliminary data.</text>
</comment>
<keyword evidence="11 13" id="KW-0443">Lipid metabolism</keyword>
<keyword evidence="8 13" id="KW-0547">Nucleotide-binding</keyword>
<proteinExistence type="inferred from homology"/>
<evidence type="ECO:0000256" key="13">
    <source>
        <dbReference type="HAMAP-Rule" id="MF_00409"/>
    </source>
</evidence>
<dbReference type="InterPro" id="IPR027417">
    <property type="entry name" value="P-loop_NTPase"/>
</dbReference>
<dbReference type="GO" id="GO:0005886">
    <property type="term" value="C:plasma membrane"/>
    <property type="evidence" value="ECO:0007669"/>
    <property type="project" value="TreeGrafter"/>
</dbReference>
<dbReference type="OrthoDB" id="9766423at2"/>
<reference evidence="14 15" key="1">
    <citation type="submission" date="2019-07" db="EMBL/GenBank/DDBJ databases">
        <title>Genomic Encyclopedia of Archaeal and Bacterial Type Strains, Phase II (KMG-II): from individual species to whole genera.</title>
        <authorList>
            <person name="Goeker M."/>
        </authorList>
    </citation>
    <scope>NUCLEOTIDE SEQUENCE [LARGE SCALE GENOMIC DNA]</scope>
    <source>
        <strain evidence="14 15">DSM 17527</strain>
    </source>
</reference>
<keyword evidence="10 13" id="KW-0067">ATP-binding</keyword>
<evidence type="ECO:0000313" key="14">
    <source>
        <dbReference type="EMBL" id="TYP73597.1"/>
    </source>
</evidence>
<dbReference type="PANTHER" id="PTHR42724:SF1">
    <property type="entry name" value="TETRAACYLDISACCHARIDE 4'-KINASE, MITOCHONDRIAL-RELATED"/>
    <property type="match status" value="1"/>
</dbReference>
<evidence type="ECO:0000256" key="8">
    <source>
        <dbReference type="ARBA" id="ARBA00022741"/>
    </source>
</evidence>
<evidence type="ECO:0000256" key="1">
    <source>
        <dbReference type="ARBA" id="ARBA00002274"/>
    </source>
</evidence>
<dbReference type="GO" id="GO:0005524">
    <property type="term" value="F:ATP binding"/>
    <property type="evidence" value="ECO:0007669"/>
    <property type="project" value="UniProtKB-UniRule"/>
</dbReference>
<comment type="caution">
    <text evidence="13">Lacks conserved residue(s) required for the propagation of feature annotation.</text>
</comment>
<dbReference type="PANTHER" id="PTHR42724">
    <property type="entry name" value="TETRAACYLDISACCHARIDE 4'-KINASE"/>
    <property type="match status" value="1"/>
</dbReference>
<evidence type="ECO:0000256" key="3">
    <source>
        <dbReference type="ARBA" id="ARBA00012071"/>
    </source>
</evidence>
<dbReference type="EC" id="2.7.1.130" evidence="3 13"/>
<keyword evidence="5 13" id="KW-0444">Lipid biosynthesis</keyword>
<accession>A0A5S5C2S1</accession>
<comment type="catalytic activity">
    <reaction evidence="13">
        <text>a lipid A disaccharide + ATP = a lipid IVA + ADP + H(+)</text>
        <dbReference type="Rhea" id="RHEA:67840"/>
        <dbReference type="ChEBI" id="CHEBI:15378"/>
        <dbReference type="ChEBI" id="CHEBI:30616"/>
        <dbReference type="ChEBI" id="CHEBI:176343"/>
        <dbReference type="ChEBI" id="CHEBI:176425"/>
        <dbReference type="ChEBI" id="CHEBI:456216"/>
        <dbReference type="EC" id="2.7.1.130"/>
    </reaction>
</comment>
<dbReference type="HAMAP" id="MF_00409">
    <property type="entry name" value="LpxK"/>
    <property type="match status" value="1"/>
</dbReference>
<dbReference type="SUPFAM" id="SSF52540">
    <property type="entry name" value="P-loop containing nucleoside triphosphate hydrolases"/>
    <property type="match status" value="1"/>
</dbReference>
<evidence type="ECO:0000256" key="10">
    <source>
        <dbReference type="ARBA" id="ARBA00022840"/>
    </source>
</evidence>
<sequence>MKTLRKLLYPFVPAYYFITWLRNKLYDAGIKKSKSYNFPVIAVGNLSVGGTGKSPMIEYLIRLLKERCTVATLSRGYKRSTVGFQLVRTSHSAEEIGDEPLQFKLKFRDVLVAVDANRQQGIEMLRTQVHPPDVILLDDAYQHRKVKAGFYILLTTYYQMYVDDIVLPTGNLREPRSGADRANIIVVTKCPPDISIQEREQITQRLQVKSHQRVFFTSIAYGSQLMSAQATLDLENLKDSSFTLITGIANPKPLVDYYMNLGLKFQHISFSDHYNFTATDIDDFKERGLIITTEKDYVRLKKRLSPETLFYQPIEVSFIDQKENFDKIIGEYLINQL</sequence>
<organism evidence="14 15">
    <name type="scientific">Aquimarina intermedia</name>
    <dbReference type="NCBI Taxonomy" id="350814"/>
    <lineage>
        <taxon>Bacteria</taxon>
        <taxon>Pseudomonadati</taxon>
        <taxon>Bacteroidota</taxon>
        <taxon>Flavobacteriia</taxon>
        <taxon>Flavobacteriales</taxon>
        <taxon>Flavobacteriaceae</taxon>
        <taxon>Aquimarina</taxon>
    </lineage>
</organism>
<evidence type="ECO:0000256" key="7">
    <source>
        <dbReference type="ARBA" id="ARBA00022679"/>
    </source>
</evidence>
<comment type="function">
    <text evidence="1 13">Transfers the gamma-phosphate of ATP to the 4'-position of a tetraacyldisaccharide 1-phosphate intermediate (termed DS-1-P) to form tetraacyldisaccharide 1,4'-bis-phosphate (lipid IVA).</text>
</comment>
<dbReference type="NCBIfam" id="TIGR00682">
    <property type="entry name" value="lpxK"/>
    <property type="match status" value="1"/>
</dbReference>
<evidence type="ECO:0000256" key="12">
    <source>
        <dbReference type="ARBA" id="ARBA00029757"/>
    </source>
</evidence>
<keyword evidence="6 13" id="KW-0441">Lipid A biosynthesis</keyword>
<dbReference type="Proteomes" id="UP000324376">
    <property type="component" value="Unassembled WGS sequence"/>
</dbReference>
<dbReference type="EMBL" id="VNHU01000005">
    <property type="protein sequence ID" value="TYP73597.1"/>
    <property type="molecule type" value="Genomic_DNA"/>
</dbReference>
<dbReference type="UniPathway" id="UPA00359">
    <property type="reaction ID" value="UER00482"/>
</dbReference>
<keyword evidence="7 13" id="KW-0808">Transferase</keyword>
<evidence type="ECO:0000256" key="2">
    <source>
        <dbReference type="ARBA" id="ARBA00004870"/>
    </source>
</evidence>
<dbReference type="Pfam" id="PF02606">
    <property type="entry name" value="LpxK"/>
    <property type="match status" value="1"/>
</dbReference>
<gene>
    <name evidence="13" type="primary">lpxK</name>
    <name evidence="14" type="ORF">BD809_105187</name>
</gene>
<dbReference type="InterPro" id="IPR003758">
    <property type="entry name" value="LpxK"/>
</dbReference>
<evidence type="ECO:0000256" key="11">
    <source>
        <dbReference type="ARBA" id="ARBA00023098"/>
    </source>
</evidence>
<dbReference type="GO" id="GO:0009245">
    <property type="term" value="P:lipid A biosynthetic process"/>
    <property type="evidence" value="ECO:0007669"/>
    <property type="project" value="UniProtKB-UniRule"/>
</dbReference>
<evidence type="ECO:0000256" key="6">
    <source>
        <dbReference type="ARBA" id="ARBA00022556"/>
    </source>
</evidence>
<evidence type="ECO:0000256" key="4">
    <source>
        <dbReference type="ARBA" id="ARBA00016436"/>
    </source>
</evidence>
<protein>
    <recommendedName>
        <fullName evidence="4 13">Tetraacyldisaccharide 4'-kinase</fullName>
        <ecNumber evidence="3 13">2.7.1.130</ecNumber>
    </recommendedName>
    <alternativeName>
        <fullName evidence="12 13">Lipid A 4'-kinase</fullName>
    </alternativeName>
</protein>
<dbReference type="AlphaFoldDB" id="A0A5S5C2S1"/>
<name>A0A5S5C2S1_9FLAO</name>
<dbReference type="GO" id="GO:0009029">
    <property type="term" value="F:lipid-A 4'-kinase activity"/>
    <property type="evidence" value="ECO:0007669"/>
    <property type="project" value="UniProtKB-UniRule"/>
</dbReference>
<keyword evidence="9 13" id="KW-0418">Kinase</keyword>
<evidence type="ECO:0000256" key="5">
    <source>
        <dbReference type="ARBA" id="ARBA00022516"/>
    </source>
</evidence>
<comment type="similarity">
    <text evidence="13">Belongs to the LpxK family.</text>
</comment>
<keyword evidence="15" id="KW-1185">Reference proteome</keyword>
<evidence type="ECO:0000256" key="9">
    <source>
        <dbReference type="ARBA" id="ARBA00022777"/>
    </source>
</evidence>
<comment type="pathway">
    <text evidence="2 13">Glycolipid biosynthesis; lipid IV(A) biosynthesis; lipid IV(A) from (3R)-3-hydroxytetradecanoyl-[acyl-carrier-protein] and UDP-N-acetyl-alpha-D-glucosamine: step 6/6.</text>
</comment>
<evidence type="ECO:0000313" key="15">
    <source>
        <dbReference type="Proteomes" id="UP000324376"/>
    </source>
</evidence>